<feature type="region of interest" description="Disordered" evidence="1">
    <location>
        <begin position="166"/>
        <end position="185"/>
    </location>
</feature>
<accession>A0ABT6FC34</accession>
<protein>
    <recommendedName>
        <fullName evidence="4">DUF222 domain-containing protein</fullName>
    </recommendedName>
</protein>
<dbReference type="RefSeq" id="WP_277861296.1">
    <property type="nucleotide sequence ID" value="NZ_JARRAG010000002.1"/>
</dbReference>
<organism evidence="2 3">
    <name type="scientific">Paludisphaera mucosa</name>
    <dbReference type="NCBI Taxonomy" id="3030827"/>
    <lineage>
        <taxon>Bacteria</taxon>
        <taxon>Pseudomonadati</taxon>
        <taxon>Planctomycetota</taxon>
        <taxon>Planctomycetia</taxon>
        <taxon>Isosphaerales</taxon>
        <taxon>Isosphaeraceae</taxon>
        <taxon>Paludisphaera</taxon>
    </lineage>
</organism>
<reference evidence="2 3" key="1">
    <citation type="submission" date="2023-03" db="EMBL/GenBank/DDBJ databases">
        <title>Paludisphaera mucosa sp. nov. a novel planctomycete from northern fen.</title>
        <authorList>
            <person name="Ivanova A."/>
        </authorList>
    </citation>
    <scope>NUCLEOTIDE SEQUENCE [LARGE SCALE GENOMIC DNA]</scope>
    <source>
        <strain evidence="2 3">Pla2</strain>
    </source>
</reference>
<evidence type="ECO:0000256" key="1">
    <source>
        <dbReference type="SAM" id="MobiDB-lite"/>
    </source>
</evidence>
<sequence>MDRDEALRAELLAMAAEDQAVRAALAADGTLFDGYHPAMQAVHDRNAARLGEIVARLGWPGRRLAAEDGSRAAWLVLQHAIAHPDLQRRCLALLQDAAARGDVPAVEAAMLADRICFFEGRPQAYGTQYDWDEHGALSPHPIEDEDRVDERRRALGLPPLAENTRRLREGVARAGERRPQDWEERRRTFREWAAATGWRGGGA</sequence>
<proteinExistence type="predicted"/>
<dbReference type="Pfam" id="PF20329">
    <property type="entry name" value="DUF6624"/>
    <property type="match status" value="1"/>
</dbReference>
<evidence type="ECO:0000313" key="2">
    <source>
        <dbReference type="EMBL" id="MDG3004945.1"/>
    </source>
</evidence>
<evidence type="ECO:0000313" key="3">
    <source>
        <dbReference type="Proteomes" id="UP001216907"/>
    </source>
</evidence>
<dbReference type="EMBL" id="JARRAG010000002">
    <property type="protein sequence ID" value="MDG3004945.1"/>
    <property type="molecule type" value="Genomic_DNA"/>
</dbReference>
<dbReference type="Proteomes" id="UP001216907">
    <property type="component" value="Unassembled WGS sequence"/>
</dbReference>
<name>A0ABT6FC34_9BACT</name>
<gene>
    <name evidence="2" type="ORF">PZE19_14250</name>
</gene>
<comment type="caution">
    <text evidence="2">The sequence shown here is derived from an EMBL/GenBank/DDBJ whole genome shotgun (WGS) entry which is preliminary data.</text>
</comment>
<keyword evidence="3" id="KW-1185">Reference proteome</keyword>
<dbReference type="InterPro" id="IPR046732">
    <property type="entry name" value="DUF6624"/>
</dbReference>
<evidence type="ECO:0008006" key="4">
    <source>
        <dbReference type="Google" id="ProtNLM"/>
    </source>
</evidence>